<organism evidence="1 2">
    <name type="scientific">Bacteriophage DSS3_VP1</name>
    <dbReference type="NCBI Taxonomy" id="2664196"/>
    <lineage>
        <taxon>Viruses</taxon>
        <taxon>Duplodnaviria</taxon>
        <taxon>Heunggongvirae</taxon>
        <taxon>Uroviricota</taxon>
        <taxon>Caudoviricetes</taxon>
        <taxon>Naomviridae</taxon>
        <taxon>Noahvirus</taxon>
        <taxon>Noahvirus arc</taxon>
    </lineage>
</organism>
<dbReference type="Proteomes" id="UP000594402">
    <property type="component" value="Segment"/>
</dbReference>
<accession>A0A7S5FQA9</accession>
<protein>
    <submittedName>
        <fullName evidence="1">Uncharacterized protein</fullName>
    </submittedName>
</protein>
<reference evidence="1 2" key="1">
    <citation type="submission" date="2019-10" db="EMBL/GenBank/DDBJ databases">
        <title>Isolation and characterisation of a new family of globally distributed lytic roseophage, the Naomivirus.</title>
        <authorList>
            <person name="Rihtman B."/>
            <person name="Puxty R.J."/>
            <person name="Hapeshi A."/>
            <person name="Zhan Y."/>
            <person name="Michinevski S."/>
            <person name="Waterfield N.R."/>
            <person name="Chen F."/>
            <person name="Millard A.D."/>
            <person name="Scanlan D.J."/>
            <person name="Chen Y."/>
        </authorList>
    </citation>
    <scope>NUCLEOTIDE SEQUENCE [LARGE SCALE GENOMIC DNA]</scope>
</reference>
<name>A0A7S5FQA9_9CAUD</name>
<evidence type="ECO:0000313" key="1">
    <source>
        <dbReference type="EMBL" id="QGH74603.1"/>
    </source>
</evidence>
<dbReference type="EMBL" id="MN602266">
    <property type="protein sequence ID" value="QGH74603.1"/>
    <property type="molecule type" value="Genomic_DNA"/>
</dbReference>
<keyword evidence="2" id="KW-1185">Reference proteome</keyword>
<sequence length="76" mass="8770">MKKNMKFSKAFVMDATLTHSLRAIEISRKKVYARLSELEGSNDPATAGEVLETLSILEGWKRTLEKWRDDNPQLFK</sequence>
<gene>
    <name evidence="1" type="ORF">DSS3VP1_00035</name>
</gene>
<evidence type="ECO:0000313" key="2">
    <source>
        <dbReference type="Proteomes" id="UP000594402"/>
    </source>
</evidence>
<proteinExistence type="predicted"/>